<evidence type="ECO:0000313" key="5">
    <source>
        <dbReference type="EMBL" id="MBH5337829.1"/>
    </source>
</evidence>
<evidence type="ECO:0000313" key="6">
    <source>
        <dbReference type="Proteomes" id="UP000807371"/>
    </source>
</evidence>
<dbReference type="SMART" id="SM00822">
    <property type="entry name" value="PKS_KR"/>
    <property type="match status" value="1"/>
</dbReference>
<dbReference type="PANTHER" id="PTHR44169">
    <property type="entry name" value="NADPH-DEPENDENT 1-ACYLDIHYDROXYACETONE PHOSPHATE REDUCTASE"/>
    <property type="match status" value="1"/>
</dbReference>
<gene>
    <name evidence="5" type="ORF">IHE55_24835</name>
</gene>
<dbReference type="CDD" id="cd05374">
    <property type="entry name" value="17beta-HSD-like_SDR_c"/>
    <property type="match status" value="1"/>
</dbReference>
<dbReference type="PRINTS" id="PR00080">
    <property type="entry name" value="SDRFAMILY"/>
</dbReference>
<dbReference type="InterPro" id="IPR036291">
    <property type="entry name" value="NAD(P)-bd_dom_sf"/>
</dbReference>
<protein>
    <submittedName>
        <fullName evidence="5">SDR family NAD(P)-dependent oxidoreductase</fullName>
    </submittedName>
</protein>
<dbReference type="PRINTS" id="PR00081">
    <property type="entry name" value="GDHRDH"/>
</dbReference>
<dbReference type="RefSeq" id="WP_197991065.1">
    <property type="nucleotide sequence ID" value="NZ_JACYXC010000001.1"/>
</dbReference>
<sequence>MTTPSPVLITGCSSGIGRATALRLNRAGHLVYATARRPETLADLATAGIRTLRLDVTDEESMRAVVGTVEAEHGRVGTLVNSAGYALSGVVEAAGPEEIRRQFETNVFGLVRLTQLVLPAMRAAGSGTVVNISSIFGRYAVPGSGYYNATKHAVEALSDALRLETAAFGVRVVLVEPGPVRSTEFGTTYVANLGDAGRDYEEFNRQTTDYFDAIYGGTRRTLAGTFAIDADDVAKRIEKIVRSRHPRARHPVGFLAHSTLALRRLAPDVVFDNLFVRRLFPVPRRPRSRTQGEPR</sequence>
<proteinExistence type="inferred from homology"/>
<accession>A0ABS0NRJ6</accession>
<dbReference type="EMBL" id="JACYXC010000001">
    <property type="protein sequence ID" value="MBH5337829.1"/>
    <property type="molecule type" value="Genomic_DNA"/>
</dbReference>
<comment type="caution">
    <text evidence="5">The sequence shown here is derived from an EMBL/GenBank/DDBJ whole genome shotgun (WGS) entry which is preliminary data.</text>
</comment>
<reference evidence="5 6" key="1">
    <citation type="submission" date="2020-09" db="EMBL/GenBank/DDBJ databases">
        <title>Biosynthesis of the nuclear factor of activated T cells inhibitor NFAT-133 and its congeners in Streptomyces pactum.</title>
        <authorList>
            <person name="Zhou W."/>
            <person name="Posri P."/>
            <person name="Abugrain M.E."/>
            <person name="Weisberg A.J."/>
            <person name="Chang J.H."/>
            <person name="Mahmud T."/>
        </authorList>
    </citation>
    <scope>NUCLEOTIDE SEQUENCE [LARGE SCALE GENOMIC DNA]</scope>
    <source>
        <strain evidence="5 6">ATCC 27456</strain>
    </source>
</reference>
<dbReference type="Proteomes" id="UP000807371">
    <property type="component" value="Unassembled WGS sequence"/>
</dbReference>
<feature type="domain" description="Ketoreductase" evidence="4">
    <location>
        <begin position="5"/>
        <end position="178"/>
    </location>
</feature>
<dbReference type="InterPro" id="IPR020904">
    <property type="entry name" value="Sc_DH/Rdtase_CS"/>
</dbReference>
<dbReference type="PANTHER" id="PTHR44169:SF6">
    <property type="entry name" value="NADPH-DEPENDENT 1-ACYLDIHYDROXYACETONE PHOSPHATE REDUCTASE"/>
    <property type="match status" value="1"/>
</dbReference>
<dbReference type="Gene3D" id="3.40.50.720">
    <property type="entry name" value="NAD(P)-binding Rossmann-like Domain"/>
    <property type="match status" value="1"/>
</dbReference>
<name>A0ABS0NRJ6_9ACTN</name>
<comment type="similarity">
    <text evidence="1 3">Belongs to the short-chain dehydrogenases/reductases (SDR) family.</text>
</comment>
<dbReference type="Pfam" id="PF00106">
    <property type="entry name" value="adh_short"/>
    <property type="match status" value="1"/>
</dbReference>
<dbReference type="SUPFAM" id="SSF51735">
    <property type="entry name" value="NAD(P)-binding Rossmann-fold domains"/>
    <property type="match status" value="1"/>
</dbReference>
<dbReference type="InterPro" id="IPR002347">
    <property type="entry name" value="SDR_fam"/>
</dbReference>
<evidence type="ECO:0000256" key="1">
    <source>
        <dbReference type="ARBA" id="ARBA00006484"/>
    </source>
</evidence>
<keyword evidence="6" id="KW-1185">Reference proteome</keyword>
<evidence type="ECO:0000256" key="3">
    <source>
        <dbReference type="RuleBase" id="RU000363"/>
    </source>
</evidence>
<evidence type="ECO:0000259" key="4">
    <source>
        <dbReference type="SMART" id="SM00822"/>
    </source>
</evidence>
<dbReference type="PROSITE" id="PS00061">
    <property type="entry name" value="ADH_SHORT"/>
    <property type="match status" value="1"/>
</dbReference>
<keyword evidence="2" id="KW-0560">Oxidoreductase</keyword>
<dbReference type="InterPro" id="IPR057326">
    <property type="entry name" value="KR_dom"/>
</dbReference>
<organism evidence="5 6">
    <name type="scientific">Streptomyces pactum</name>
    <dbReference type="NCBI Taxonomy" id="68249"/>
    <lineage>
        <taxon>Bacteria</taxon>
        <taxon>Bacillati</taxon>
        <taxon>Actinomycetota</taxon>
        <taxon>Actinomycetes</taxon>
        <taxon>Kitasatosporales</taxon>
        <taxon>Streptomycetaceae</taxon>
        <taxon>Streptomyces</taxon>
    </lineage>
</organism>
<evidence type="ECO:0000256" key="2">
    <source>
        <dbReference type="ARBA" id="ARBA00023002"/>
    </source>
</evidence>